<reference evidence="1" key="1">
    <citation type="submission" date="2021-02" db="EMBL/GenBank/DDBJ databases">
        <title>Rhodobacter shimadae sp. nov., an aerobic anoxygenic phototrophic bacterium isolated from a hot spring.</title>
        <authorList>
            <person name="Muramatsu S."/>
            <person name="Haruta S."/>
            <person name="Hirose S."/>
            <person name="Hanada S."/>
        </authorList>
    </citation>
    <scope>NUCLEOTIDE SEQUENCE</scope>
    <source>
        <strain evidence="1">N10</strain>
    </source>
</reference>
<protein>
    <submittedName>
        <fullName evidence="1">GIY-YIG nuclease family protein</fullName>
    </submittedName>
</protein>
<dbReference type="AlphaFoldDB" id="A0A8G0ZZX4"/>
<dbReference type="EMBL" id="CP069370">
    <property type="protein sequence ID" value="QYZ71529.1"/>
    <property type="molecule type" value="Genomic_DNA"/>
</dbReference>
<dbReference type="KEGG" id="nsm:JO391_08540"/>
<dbReference type="RefSeq" id="WP_220664112.1">
    <property type="nucleotide sequence ID" value="NZ_CP069370.1"/>
</dbReference>
<dbReference type="CDD" id="cd10451">
    <property type="entry name" value="GIY-YIG_LuxR_like"/>
    <property type="match status" value="1"/>
</dbReference>
<evidence type="ECO:0000313" key="2">
    <source>
        <dbReference type="Proteomes" id="UP000826300"/>
    </source>
</evidence>
<accession>A0A8G0ZZX4</accession>
<name>A0A8G0ZZX4_9RHOB</name>
<organism evidence="1 2">
    <name type="scientific">Neotabrizicola shimadae</name>
    <dbReference type="NCBI Taxonomy" id="2807096"/>
    <lineage>
        <taxon>Bacteria</taxon>
        <taxon>Pseudomonadati</taxon>
        <taxon>Pseudomonadota</taxon>
        <taxon>Alphaproteobacteria</taxon>
        <taxon>Rhodobacterales</taxon>
        <taxon>Paracoccaceae</taxon>
        <taxon>Neotabrizicola</taxon>
    </lineage>
</organism>
<sequence>MDRTNRKVAREAAKDAKRDAGVFAFRDATGGLWVGKSPTLASAENRLRFTLRQGGGMLPATLKSAWASAGGEGFTFEVLDRLDPETPDLLLADELKARAADWRKRLGAAAI</sequence>
<proteinExistence type="predicted"/>
<dbReference type="Proteomes" id="UP000826300">
    <property type="component" value="Chromosome"/>
</dbReference>
<keyword evidence="2" id="KW-1185">Reference proteome</keyword>
<evidence type="ECO:0000313" key="1">
    <source>
        <dbReference type="EMBL" id="QYZ71529.1"/>
    </source>
</evidence>
<gene>
    <name evidence="1" type="ORF">JO391_08540</name>
</gene>